<protein>
    <submittedName>
        <fullName evidence="3">Alpha/beta hydrolase</fullName>
    </submittedName>
</protein>
<feature type="chain" id="PRO_5046593620" evidence="1">
    <location>
        <begin position="25"/>
        <end position="250"/>
    </location>
</feature>
<evidence type="ECO:0000256" key="1">
    <source>
        <dbReference type="SAM" id="SignalP"/>
    </source>
</evidence>
<feature type="signal peptide" evidence="1">
    <location>
        <begin position="1"/>
        <end position="24"/>
    </location>
</feature>
<dbReference type="InterPro" id="IPR029058">
    <property type="entry name" value="AB_hydrolase_fold"/>
</dbReference>
<organism evidence="3 4">
    <name type="scientific">Neoaquamicrobium sediminum</name>
    <dbReference type="NCBI Taxonomy" id="1849104"/>
    <lineage>
        <taxon>Bacteria</taxon>
        <taxon>Pseudomonadati</taxon>
        <taxon>Pseudomonadota</taxon>
        <taxon>Alphaproteobacteria</taxon>
        <taxon>Hyphomicrobiales</taxon>
        <taxon>Phyllobacteriaceae</taxon>
        <taxon>Neoaquamicrobium</taxon>
    </lineage>
</organism>
<name>A0ABV3WXY7_9HYPH</name>
<dbReference type="Gene3D" id="3.40.50.1820">
    <property type="entry name" value="alpha/beta hydrolase"/>
    <property type="match status" value="1"/>
</dbReference>
<dbReference type="SUPFAM" id="SSF53474">
    <property type="entry name" value="alpha/beta-Hydrolases"/>
    <property type="match status" value="1"/>
</dbReference>
<comment type="caution">
    <text evidence="3">The sequence shown here is derived from an EMBL/GenBank/DDBJ whole genome shotgun (WGS) entry which is preliminary data.</text>
</comment>
<feature type="domain" description="AB hydrolase-1" evidence="2">
    <location>
        <begin position="124"/>
        <end position="176"/>
    </location>
</feature>
<dbReference type="Pfam" id="PF00561">
    <property type="entry name" value="Abhydrolase_1"/>
    <property type="match status" value="1"/>
</dbReference>
<dbReference type="Proteomes" id="UP001559025">
    <property type="component" value="Unassembled WGS sequence"/>
</dbReference>
<dbReference type="GO" id="GO:0016787">
    <property type="term" value="F:hydrolase activity"/>
    <property type="evidence" value="ECO:0007669"/>
    <property type="project" value="UniProtKB-KW"/>
</dbReference>
<accession>A0ABV3WXY7</accession>
<gene>
    <name evidence="3" type="ORF">V1479_17605</name>
</gene>
<keyword evidence="1" id="KW-0732">Signal</keyword>
<sequence length="250" mass="26774">MAPARTLTLASILTLAATTLSVHATEGVVTTAMLQQAAVSVDEVIRLPAFVHRMFRPEKPSDRTIIMLHGSGGDETTLASLASTIAPDATLIGVRGRVVQDGVKRWYKRISPTQFDQEDVRKEAAAFVDFLKDIAAEQKLDLSKVTFLGYSNGANLIAALTQLYPGIVRSAVLLRPMPVLGDTPKVDLSDSRFLTIAGADDKLYSPFAQALESQLLNCGASVDARMIHSGHAIGEEDAKIAAEWLGSASK</sequence>
<evidence type="ECO:0000313" key="3">
    <source>
        <dbReference type="EMBL" id="MEX4009131.1"/>
    </source>
</evidence>
<dbReference type="InterPro" id="IPR000073">
    <property type="entry name" value="AB_hydrolase_1"/>
</dbReference>
<dbReference type="EMBL" id="JAZHFV010000006">
    <property type="protein sequence ID" value="MEX4009131.1"/>
    <property type="molecule type" value="Genomic_DNA"/>
</dbReference>
<proteinExistence type="predicted"/>
<reference evidence="3 4" key="1">
    <citation type="submission" date="2024-01" db="EMBL/GenBank/DDBJ databases">
        <title>New evidence supports the origin of RcGTA from prophage.</title>
        <authorList>
            <person name="Xu Y."/>
            <person name="Liu B."/>
            <person name="Chen F."/>
        </authorList>
    </citation>
    <scope>NUCLEOTIDE SEQUENCE [LARGE SCALE GENOMIC DNA]</scope>
    <source>
        <strain evidence="3 4">CBW1107-2</strain>
    </source>
</reference>
<dbReference type="RefSeq" id="WP_368804096.1">
    <property type="nucleotide sequence ID" value="NZ_JAZHFV010000006.1"/>
</dbReference>
<keyword evidence="3" id="KW-0378">Hydrolase</keyword>
<evidence type="ECO:0000259" key="2">
    <source>
        <dbReference type="Pfam" id="PF00561"/>
    </source>
</evidence>
<keyword evidence="4" id="KW-1185">Reference proteome</keyword>
<evidence type="ECO:0000313" key="4">
    <source>
        <dbReference type="Proteomes" id="UP001559025"/>
    </source>
</evidence>